<dbReference type="InterPro" id="IPR053916">
    <property type="entry name" value="DUF6978"/>
</dbReference>
<dbReference type="AlphaFoldDB" id="A0A369NYG4"/>
<comment type="caution">
    <text evidence="1">The sequence shown here is derived from an EMBL/GenBank/DDBJ whole genome shotgun (WGS) entry which is preliminary data.</text>
</comment>
<gene>
    <name evidence="1" type="ORF">C1850_06310</name>
</gene>
<evidence type="ECO:0000313" key="2">
    <source>
        <dbReference type="Proteomes" id="UP000253805"/>
    </source>
</evidence>
<dbReference type="RefSeq" id="WP_114549037.1">
    <property type="nucleotide sequence ID" value="NZ_PPUT01000014.1"/>
</dbReference>
<protein>
    <submittedName>
        <fullName evidence="1">Uncharacterized protein</fullName>
    </submittedName>
</protein>
<dbReference type="Proteomes" id="UP000253805">
    <property type="component" value="Unassembled WGS sequence"/>
</dbReference>
<organism evidence="1 2">
    <name type="scientific">Adlercreutzia equolifaciens subsp. celatus</name>
    <dbReference type="NCBI Taxonomy" id="394340"/>
    <lineage>
        <taxon>Bacteria</taxon>
        <taxon>Bacillati</taxon>
        <taxon>Actinomycetota</taxon>
        <taxon>Coriobacteriia</taxon>
        <taxon>Eggerthellales</taxon>
        <taxon>Eggerthellaceae</taxon>
        <taxon>Adlercreutzia</taxon>
    </lineage>
</organism>
<proteinExistence type="predicted"/>
<dbReference type="Pfam" id="PF22398">
    <property type="entry name" value="DUF6978"/>
    <property type="match status" value="1"/>
</dbReference>
<name>A0A369NYG4_9ACTN</name>
<dbReference type="EMBL" id="PPUT01000014">
    <property type="protein sequence ID" value="RDC44330.1"/>
    <property type="molecule type" value="Genomic_DNA"/>
</dbReference>
<accession>A0A369NYG4</accession>
<evidence type="ECO:0000313" key="1">
    <source>
        <dbReference type="EMBL" id="RDC44330.1"/>
    </source>
</evidence>
<reference evidence="1 2" key="1">
    <citation type="journal article" date="2018" name="Elife">
        <title>Discovery and characterization of a prevalent human gut bacterial enzyme sufficient for the inactivation of a family of plant toxins.</title>
        <authorList>
            <person name="Koppel N."/>
            <person name="Bisanz J.E."/>
            <person name="Pandelia M.E."/>
            <person name="Turnbaugh P.J."/>
            <person name="Balskus E.P."/>
        </authorList>
    </citation>
    <scope>NUCLEOTIDE SEQUENCE [LARGE SCALE GENOMIC DNA]</scope>
    <source>
        <strain evidence="1 2">OB21 GAM 11</strain>
    </source>
</reference>
<sequence length="162" mass="18219">MSINLTDEVRQWIECEKIVEGERIRFDAPKPAKRLDIPLFSEQVPSDKFVLSLYEGARSSALILSLDAPRKFTMQARHASLPLVRIDIDERAKHTNPDGKVLCGSHVHVAVEGYGCSFAFPLNSDEGIMIAGSSEDVPEVFESFRRYCHIDDNLTIKWSLGI</sequence>